<feature type="transmembrane region" description="Helical" evidence="1">
    <location>
        <begin position="20"/>
        <end position="38"/>
    </location>
</feature>
<evidence type="ECO:0000313" key="2">
    <source>
        <dbReference type="EMBL" id="GIG80877.1"/>
    </source>
</evidence>
<sequence length="242" mass="27234">MHPHQETPVLREPVRIAGLWVRVILLVVLLWGGLLTVLSANPRDRSAADFQAALRAGQVTYVIYEHGGEDGDVRGLRWSTGSLFWYRVKGLTEPTRRRPDLMIDPGTTASRPVVRWVSSKDARFGPFPNWPFKVPVPSVDWLVKVAWIAAFVIMIGTARPRLGSRWAWFWLFTIGEIGAILFLFFEPRALWRGLGPQEPAPRRMSGRYGCLAAIGLNWLVLALFYSGLFGGVQALLEVLNRS</sequence>
<dbReference type="Proteomes" id="UP000630097">
    <property type="component" value="Unassembled WGS sequence"/>
</dbReference>
<proteinExistence type="predicted"/>
<feature type="transmembrane region" description="Helical" evidence="1">
    <location>
        <begin position="166"/>
        <end position="185"/>
    </location>
</feature>
<dbReference type="AlphaFoldDB" id="A0A8J3LY48"/>
<protein>
    <submittedName>
        <fullName evidence="2">Uncharacterized protein</fullName>
    </submittedName>
</protein>
<feature type="transmembrane region" description="Helical" evidence="1">
    <location>
        <begin position="141"/>
        <end position="160"/>
    </location>
</feature>
<feature type="transmembrane region" description="Helical" evidence="1">
    <location>
        <begin position="206"/>
        <end position="228"/>
    </location>
</feature>
<evidence type="ECO:0000256" key="1">
    <source>
        <dbReference type="SAM" id="Phobius"/>
    </source>
</evidence>
<name>A0A8J3LY48_9ACTN</name>
<keyword evidence="3" id="KW-1185">Reference proteome</keyword>
<reference evidence="2 3" key="1">
    <citation type="submission" date="2021-01" db="EMBL/GenBank/DDBJ databases">
        <title>Whole genome shotgun sequence of Planotetraspora kaengkrachanensis NBRC 104272.</title>
        <authorList>
            <person name="Komaki H."/>
            <person name="Tamura T."/>
        </authorList>
    </citation>
    <scope>NUCLEOTIDE SEQUENCE [LARGE SCALE GENOMIC DNA]</scope>
    <source>
        <strain evidence="2 3">NBRC 104272</strain>
    </source>
</reference>
<organism evidence="2 3">
    <name type="scientific">Planotetraspora kaengkrachanensis</name>
    <dbReference type="NCBI Taxonomy" id="575193"/>
    <lineage>
        <taxon>Bacteria</taxon>
        <taxon>Bacillati</taxon>
        <taxon>Actinomycetota</taxon>
        <taxon>Actinomycetes</taxon>
        <taxon>Streptosporangiales</taxon>
        <taxon>Streptosporangiaceae</taxon>
        <taxon>Planotetraspora</taxon>
    </lineage>
</organism>
<gene>
    <name evidence="2" type="ORF">Pka01_40040</name>
</gene>
<evidence type="ECO:0000313" key="3">
    <source>
        <dbReference type="Proteomes" id="UP000630097"/>
    </source>
</evidence>
<dbReference type="EMBL" id="BONV01000017">
    <property type="protein sequence ID" value="GIG80877.1"/>
    <property type="molecule type" value="Genomic_DNA"/>
</dbReference>
<keyword evidence="1" id="KW-0472">Membrane</keyword>
<comment type="caution">
    <text evidence="2">The sequence shown here is derived from an EMBL/GenBank/DDBJ whole genome shotgun (WGS) entry which is preliminary data.</text>
</comment>
<accession>A0A8J3LY48</accession>
<keyword evidence="1" id="KW-1133">Transmembrane helix</keyword>
<keyword evidence="1" id="KW-0812">Transmembrane</keyword>